<organism evidence="1 2">
    <name type="scientific">Dorcoceras hygrometricum</name>
    <dbReference type="NCBI Taxonomy" id="472368"/>
    <lineage>
        <taxon>Eukaryota</taxon>
        <taxon>Viridiplantae</taxon>
        <taxon>Streptophyta</taxon>
        <taxon>Embryophyta</taxon>
        <taxon>Tracheophyta</taxon>
        <taxon>Spermatophyta</taxon>
        <taxon>Magnoliopsida</taxon>
        <taxon>eudicotyledons</taxon>
        <taxon>Gunneridae</taxon>
        <taxon>Pentapetalae</taxon>
        <taxon>asterids</taxon>
        <taxon>lamiids</taxon>
        <taxon>Lamiales</taxon>
        <taxon>Gesneriaceae</taxon>
        <taxon>Didymocarpoideae</taxon>
        <taxon>Trichosporeae</taxon>
        <taxon>Loxocarpinae</taxon>
        <taxon>Dorcoceras</taxon>
    </lineage>
</organism>
<accession>A0A2Z6ZT34</accession>
<keyword evidence="2" id="KW-1185">Reference proteome</keyword>
<dbReference type="AlphaFoldDB" id="A0A2Z6ZT34"/>
<evidence type="ECO:0000313" key="2">
    <source>
        <dbReference type="Proteomes" id="UP000250235"/>
    </source>
</evidence>
<reference evidence="1 2" key="1">
    <citation type="journal article" date="2015" name="Proc. Natl. Acad. Sci. U.S.A.">
        <title>The resurrection genome of Boea hygrometrica: A blueprint for survival of dehydration.</title>
        <authorList>
            <person name="Xiao L."/>
            <person name="Yang G."/>
            <person name="Zhang L."/>
            <person name="Yang X."/>
            <person name="Zhao S."/>
            <person name="Ji Z."/>
            <person name="Zhou Q."/>
            <person name="Hu M."/>
            <person name="Wang Y."/>
            <person name="Chen M."/>
            <person name="Xu Y."/>
            <person name="Jin H."/>
            <person name="Xiao X."/>
            <person name="Hu G."/>
            <person name="Bao F."/>
            <person name="Hu Y."/>
            <person name="Wan P."/>
            <person name="Li L."/>
            <person name="Deng X."/>
            <person name="Kuang T."/>
            <person name="Xiang C."/>
            <person name="Zhu J.K."/>
            <person name="Oliver M.J."/>
            <person name="He Y."/>
        </authorList>
    </citation>
    <scope>NUCLEOTIDE SEQUENCE [LARGE SCALE GENOMIC DNA]</scope>
    <source>
        <strain evidence="2">cv. XS01</strain>
    </source>
</reference>
<name>A0A2Z6ZT34_9LAMI</name>
<proteinExistence type="predicted"/>
<protein>
    <submittedName>
        <fullName evidence="1">Uncharacterized protein</fullName>
    </submittedName>
</protein>
<sequence length="68" mass="7488">MAGRRCESWPMAVRRSLREEAAMCARWPHGKAGRCANRCAAASFSMVAAAGRQPLRRNSSDVVTADFF</sequence>
<dbReference type="Proteomes" id="UP000250235">
    <property type="component" value="Unassembled WGS sequence"/>
</dbReference>
<evidence type="ECO:0000313" key="1">
    <source>
        <dbReference type="EMBL" id="KZT76366.1"/>
    </source>
</evidence>
<gene>
    <name evidence="1" type="ORF">F511_46610</name>
</gene>
<dbReference type="EMBL" id="KV128877">
    <property type="protein sequence ID" value="KZT76366.1"/>
    <property type="molecule type" value="Genomic_DNA"/>
</dbReference>